<dbReference type="InterPro" id="IPR006598">
    <property type="entry name" value="CAP10"/>
</dbReference>
<reference evidence="4" key="1">
    <citation type="submission" date="2025-08" db="UniProtKB">
        <authorList>
            <consortium name="RefSeq"/>
        </authorList>
    </citation>
    <scope>IDENTIFICATION</scope>
    <source>
        <tissue evidence="4">Leaf</tissue>
    </source>
</reference>
<dbReference type="GeneID" id="115735752"/>
<organism evidence="3 4">
    <name type="scientific">Rhodamnia argentea</name>
    <dbReference type="NCBI Taxonomy" id="178133"/>
    <lineage>
        <taxon>Eukaryota</taxon>
        <taxon>Viridiplantae</taxon>
        <taxon>Streptophyta</taxon>
        <taxon>Embryophyta</taxon>
        <taxon>Tracheophyta</taxon>
        <taxon>Spermatophyta</taxon>
        <taxon>Magnoliopsida</taxon>
        <taxon>eudicotyledons</taxon>
        <taxon>Gunneridae</taxon>
        <taxon>Pentapetalae</taxon>
        <taxon>rosids</taxon>
        <taxon>malvids</taxon>
        <taxon>Myrtales</taxon>
        <taxon>Myrtaceae</taxon>
        <taxon>Myrtoideae</taxon>
        <taxon>Myrteae</taxon>
        <taxon>Australasian group</taxon>
        <taxon>Rhodamnia</taxon>
    </lineage>
</organism>
<keyword evidence="1" id="KW-0812">Transmembrane</keyword>
<dbReference type="Pfam" id="PF05686">
    <property type="entry name" value="Glyco_transf_90"/>
    <property type="match status" value="1"/>
</dbReference>
<evidence type="ECO:0000313" key="4">
    <source>
        <dbReference type="RefSeq" id="XP_030523006.2"/>
    </source>
</evidence>
<gene>
    <name evidence="4" type="primary">LOC115735752</name>
</gene>
<dbReference type="RefSeq" id="XP_030523006.2">
    <property type="nucleotide sequence ID" value="XM_030667146.2"/>
</dbReference>
<evidence type="ECO:0000259" key="2">
    <source>
        <dbReference type="SMART" id="SM00672"/>
    </source>
</evidence>
<protein>
    <submittedName>
        <fullName evidence="4">O-glucosyltransferase rumi homolog</fullName>
    </submittedName>
</protein>
<dbReference type="PANTHER" id="PTHR12203:SF74">
    <property type="entry name" value="GLYCOSYLTRANSFERASE"/>
    <property type="match status" value="1"/>
</dbReference>
<dbReference type="Proteomes" id="UP000827889">
    <property type="component" value="Chromosome 11"/>
</dbReference>
<evidence type="ECO:0000313" key="3">
    <source>
        <dbReference type="Proteomes" id="UP000827889"/>
    </source>
</evidence>
<name>A0A8B8NKI3_9MYRT</name>
<keyword evidence="1" id="KW-1133">Transmembrane helix</keyword>
<keyword evidence="1" id="KW-0472">Membrane</keyword>
<keyword evidence="3" id="KW-1185">Reference proteome</keyword>
<dbReference type="AlphaFoldDB" id="A0A8B8NKI3"/>
<feature type="transmembrane region" description="Helical" evidence="1">
    <location>
        <begin position="31"/>
        <end position="50"/>
    </location>
</feature>
<evidence type="ECO:0000256" key="1">
    <source>
        <dbReference type="SAM" id="Phobius"/>
    </source>
</evidence>
<dbReference type="KEGG" id="rarg:115735752"/>
<dbReference type="SMART" id="SM00672">
    <property type="entry name" value="CAP10"/>
    <property type="match status" value="1"/>
</dbReference>
<feature type="domain" description="Glycosyl transferase CAP10" evidence="2">
    <location>
        <begin position="180"/>
        <end position="428"/>
    </location>
</feature>
<proteinExistence type="predicted"/>
<dbReference type="PANTHER" id="PTHR12203">
    <property type="entry name" value="KDEL LYS-ASP-GLU-LEU CONTAINING - RELATED"/>
    <property type="match status" value="1"/>
</dbReference>
<sequence>MGECQVTMQIRRAIEEAHSRLKKYASITPRAVLSSFVFLFVSALVFAGWIHTSIFPGPSQFSIFTTSKAPDIPLKCTEWNMTRTCPVNYTTKQTHDCHLHHHKPGNECPSYFRWIHEDLRPWKETGITKDMVERARPPAHFQLVILDGKVYLQKFRPAYQTRDVFTLWGILQLLRWYPGKLPDLELMFNCNDQPLIRSKDFPLPKSGPPPLFGYNADRRTLDIVFPDWSFWGWVETNIKPWRYVLKDIEESNKRTTWSYRKPYAYWRGNPFVGKTRRDLLKCNVSEKHDWNTRVYIQDWGQESQQGFKHSNLEDQCTHRYKIYIEGWAWSVSQKYILACNSMALLIRPWYVDFFTRGLVPLRHYWPIRDNAKCTSLKFAVEWGNNHTEKAKAIGEAGSRFIYEDLKMELVYDYMYHLLNEYAKLFRYKPTIPRGAVELCSEAMACPVSGTYKKFMLDSMVRSPSRVPPCSLPPPYDPPSFEAFVKSKANLTWQVEKWEDEYWQSVNKNSKRQ</sequence>
<accession>A0A8B8NKI3</accession>
<dbReference type="InterPro" id="IPR051091">
    <property type="entry name" value="O-Glucosyltr/Glycosyltrsf_90"/>
</dbReference>